<proteinExistence type="predicted"/>
<feature type="compositionally biased region" description="Acidic residues" evidence="5">
    <location>
        <begin position="192"/>
        <end position="202"/>
    </location>
</feature>
<feature type="region of interest" description="Disordered" evidence="5">
    <location>
        <begin position="187"/>
        <end position="219"/>
    </location>
</feature>
<evidence type="ECO:0000256" key="5">
    <source>
        <dbReference type="SAM" id="MobiDB-lite"/>
    </source>
</evidence>
<reference evidence="6 7" key="1">
    <citation type="journal article" date="2015" name="Genome Biol. Evol.">
        <title>Comparative Genomics of a Bacterivorous Green Alga Reveals Evolutionary Causalities and Consequences of Phago-Mixotrophic Mode of Nutrition.</title>
        <authorList>
            <person name="Burns J.A."/>
            <person name="Paasch A."/>
            <person name="Narechania A."/>
            <person name="Kim E."/>
        </authorList>
    </citation>
    <scope>NUCLEOTIDE SEQUENCE [LARGE SCALE GENOMIC DNA]</scope>
    <source>
        <strain evidence="6 7">PLY_AMNH</strain>
    </source>
</reference>
<sequence>MSITARYLHTRLSLAPAGRLATTSFKKSSQVCRGGSNARQAVLSVRATQEASGAPPALVKAVEGFGCDTSEGIFGFIPFCELFVGRVAMLGFGTGMATELLSGKGFLMQIGLCNGSPNILLCAALTLAMGGATAAAAKQTMSEIESADMSVVQYKRCAEFRSQIPGADLSQLRAEIKEYEEKVLAKQSEQALTEEEGEESDGASDSPETEAAPSAAPTSFGGLSEAAELEYAKGVELTNGRWAMVGFATAILVESYSGAGVVAQLLGYMQATGILGEGTYELLVREFTQYRI</sequence>
<keyword evidence="3" id="KW-1133">Transmembrane helix</keyword>
<feature type="compositionally biased region" description="Low complexity" evidence="5">
    <location>
        <begin position="203"/>
        <end position="219"/>
    </location>
</feature>
<accession>A0AAE0BGN7</accession>
<evidence type="ECO:0000313" key="7">
    <source>
        <dbReference type="Proteomes" id="UP001190700"/>
    </source>
</evidence>
<dbReference type="Gene3D" id="1.10.3460.10">
    <property type="entry name" value="Chlorophyll a/b binding protein domain"/>
    <property type="match status" value="1"/>
</dbReference>
<gene>
    <name evidence="6" type="ORF">CYMTET_54213</name>
</gene>
<dbReference type="PANTHER" id="PTHR14154">
    <property type="entry name" value="UPF0041 BRAIN PROTEIN 44-RELATED"/>
    <property type="match status" value="1"/>
</dbReference>
<evidence type="ECO:0000256" key="1">
    <source>
        <dbReference type="ARBA" id="ARBA00004141"/>
    </source>
</evidence>
<keyword evidence="4" id="KW-0472">Membrane</keyword>
<dbReference type="GO" id="GO:0009507">
    <property type="term" value="C:chloroplast"/>
    <property type="evidence" value="ECO:0007669"/>
    <property type="project" value="UniProtKB-SubCell"/>
</dbReference>
<comment type="caution">
    <text evidence="6">The sequence shown here is derived from an EMBL/GenBank/DDBJ whole genome shotgun (WGS) entry which is preliminary data.</text>
</comment>
<organism evidence="6 7">
    <name type="scientific">Cymbomonas tetramitiformis</name>
    <dbReference type="NCBI Taxonomy" id="36881"/>
    <lineage>
        <taxon>Eukaryota</taxon>
        <taxon>Viridiplantae</taxon>
        <taxon>Chlorophyta</taxon>
        <taxon>Pyramimonadophyceae</taxon>
        <taxon>Pyramimonadales</taxon>
        <taxon>Pyramimonadaceae</taxon>
        <taxon>Cymbomonas</taxon>
    </lineage>
</organism>
<comment type="subcellular location">
    <subcellularLocation>
        <location evidence="1">Membrane</location>
        <topology evidence="1">Multi-pass membrane protein</topology>
    </subcellularLocation>
</comment>
<evidence type="ECO:0000313" key="6">
    <source>
        <dbReference type="EMBL" id="KAK3235590.1"/>
    </source>
</evidence>
<name>A0AAE0BGN7_9CHLO</name>
<keyword evidence="7" id="KW-1185">Reference proteome</keyword>
<dbReference type="SUPFAM" id="SSF103511">
    <property type="entry name" value="Chlorophyll a-b binding protein"/>
    <property type="match status" value="2"/>
</dbReference>
<dbReference type="GO" id="GO:0016020">
    <property type="term" value="C:membrane"/>
    <property type="evidence" value="ECO:0007669"/>
    <property type="project" value="UniProtKB-SubCell"/>
</dbReference>
<keyword evidence="2" id="KW-0812">Transmembrane</keyword>
<evidence type="ECO:0000256" key="4">
    <source>
        <dbReference type="ARBA" id="ARBA00023136"/>
    </source>
</evidence>
<evidence type="ECO:0000256" key="3">
    <source>
        <dbReference type="ARBA" id="ARBA00022989"/>
    </source>
</evidence>
<evidence type="ECO:0000256" key="2">
    <source>
        <dbReference type="ARBA" id="ARBA00022692"/>
    </source>
</evidence>
<dbReference type="EMBL" id="LGRX02035265">
    <property type="protein sequence ID" value="KAK3235590.1"/>
    <property type="molecule type" value="Genomic_DNA"/>
</dbReference>
<dbReference type="Proteomes" id="UP001190700">
    <property type="component" value="Unassembled WGS sequence"/>
</dbReference>
<protein>
    <submittedName>
        <fullName evidence="6">Uncharacterized protein</fullName>
    </submittedName>
</protein>
<dbReference type="AlphaFoldDB" id="A0AAE0BGN7"/>